<evidence type="ECO:0000259" key="13">
    <source>
        <dbReference type="PROSITE" id="PS51192"/>
    </source>
</evidence>
<dbReference type="Proteomes" id="UP000316238">
    <property type="component" value="Unassembled WGS sequence"/>
</dbReference>
<sequence>MIESSSLPLYEVAVTAPIPGTLTYSQPEGIVEPLPVGSKVLAPLGGRLITGYVLAQLPNQAEFTGNVKPLSECLECEPFFPASLIPFFRWVADYYHHPIGEVIRTALPAGLSSVSNSAAVRAKTETVVRLCAPPSDQSATKLKQSEQKTLDIFFQHCGGSLIMPRRELTRLYAGASKALHGLAEAGLIRLEERQVLRDPFGDTLPFFDRPEILTEEQTAALSAITAAMDAGQFQPFLLHGVTGCGKTEIYLRATEHCLAQRKNVLVLVPELALSTQIEAHFYSRFGDTMAVLHSGLSAGERFDQWQRIMRQKVTIAVGARSAVFAPFANLGLVIVDEEHEAAYKQDDGLRYNGRDMAVLRARFAACPVLLGSATPSVGSFYHAEQGKYRLLTLHKRIDGQSLPSVEIVDLGKTKRPRTDWFFSEQLLTALRDNVAQGLQSLLFVNRRGYASFMLCQDCSSVVRCRNCKVSLTLHRGSERLICHYCGYSVRPDILCPECGSGSLVGLGIGSERIEAEVKRLFPQARVARLDSDTAGNRRAYMALLQQVRELEIDILVGTQMVAKGLHFPRITLVGVVWADSGLGMPDYKAAERSFQLLAQVTGRAGRGEHPGRVIIQTHQPGHYVLEAARCHEYQAMYAQEIELRAQLGYPPFGRLINLRFSGEEEQEVEAAAKAAADFLRIAAAKDTTPVDILGPAPSPLSLIKNRFRWQVLLKSGQPEQLHRLCNQLITEKKQQICRKSVRMGIDVDPENMM</sequence>
<dbReference type="GO" id="GO:0006270">
    <property type="term" value="P:DNA replication initiation"/>
    <property type="evidence" value="ECO:0007669"/>
    <property type="project" value="TreeGrafter"/>
</dbReference>
<dbReference type="GO" id="GO:0016887">
    <property type="term" value="F:ATP hydrolysis activity"/>
    <property type="evidence" value="ECO:0007669"/>
    <property type="project" value="RHEA"/>
</dbReference>
<keyword evidence="15" id="KW-1185">Reference proteome</keyword>
<evidence type="ECO:0000256" key="2">
    <source>
        <dbReference type="ARBA" id="ARBA00022705"/>
    </source>
</evidence>
<feature type="domain" description="Helicase ATP-binding" evidence="13">
    <location>
        <begin position="227"/>
        <end position="393"/>
    </location>
</feature>
<dbReference type="PANTHER" id="PTHR30580">
    <property type="entry name" value="PRIMOSOMAL PROTEIN N"/>
    <property type="match status" value="1"/>
</dbReference>
<dbReference type="CDD" id="cd17929">
    <property type="entry name" value="DEXHc_priA"/>
    <property type="match status" value="1"/>
</dbReference>
<dbReference type="GO" id="GO:0006310">
    <property type="term" value="P:DNA recombination"/>
    <property type="evidence" value="ECO:0007669"/>
    <property type="project" value="InterPro"/>
</dbReference>
<dbReference type="EC" id="5.6.2.4" evidence="12"/>
<dbReference type="InterPro" id="IPR041236">
    <property type="entry name" value="PriA_C"/>
</dbReference>
<comment type="caution">
    <text evidence="14">The sequence shown here is derived from an EMBL/GenBank/DDBJ whole genome shotgun (WGS) entry which is preliminary data.</text>
</comment>
<dbReference type="InterPro" id="IPR011545">
    <property type="entry name" value="DEAD/DEAH_box_helicase_dom"/>
</dbReference>
<keyword evidence="3 12" id="KW-0479">Metal-binding</keyword>
<dbReference type="NCBIfam" id="TIGR00595">
    <property type="entry name" value="priA"/>
    <property type="match status" value="1"/>
</dbReference>
<dbReference type="HAMAP" id="MF_00983">
    <property type="entry name" value="PriA"/>
    <property type="match status" value="1"/>
</dbReference>
<feature type="binding site" evidence="12">
    <location>
        <position position="464"/>
    </location>
    <ligand>
        <name>Zn(2+)</name>
        <dbReference type="ChEBI" id="CHEBI:29105"/>
        <label>2</label>
    </ligand>
</feature>
<feature type="binding site" evidence="12">
    <location>
        <position position="485"/>
    </location>
    <ligand>
        <name>Zn(2+)</name>
        <dbReference type="ChEBI" id="CHEBI:29105"/>
        <label>2</label>
    </ligand>
</feature>
<keyword evidence="2 12" id="KW-0235">DNA replication</keyword>
<comment type="catalytic activity">
    <reaction evidence="12">
        <text>Couples ATP hydrolysis with the unwinding of duplex DNA by translocating in the 3'-5' direction.</text>
        <dbReference type="EC" id="5.6.2.4"/>
    </reaction>
</comment>
<feature type="binding site" evidence="12">
    <location>
        <position position="482"/>
    </location>
    <ligand>
        <name>Zn(2+)</name>
        <dbReference type="ChEBI" id="CHEBI:29105"/>
        <label>2</label>
    </ligand>
</feature>
<comment type="subunit">
    <text evidence="12">Component of the replication restart primosome.</text>
</comment>
<feature type="binding site" evidence="12">
    <location>
        <position position="498"/>
    </location>
    <ligand>
        <name>Zn(2+)</name>
        <dbReference type="ChEBI" id="CHEBI:29105"/>
        <label>1</label>
    </ligand>
</feature>
<keyword evidence="1 12" id="KW-0639">Primosome</keyword>
<comment type="similarity">
    <text evidence="12">Belongs to the helicase family. PriA subfamily.</text>
</comment>
<dbReference type="InterPro" id="IPR027417">
    <property type="entry name" value="P-loop_NTPase"/>
</dbReference>
<comment type="function">
    <text evidence="12">Initiates the restart of stalled replication forks, which reloads the replicative helicase on sites other than the origin of replication. Recognizes and binds to abandoned replication forks and remodels them to uncover a helicase loading site. Promotes assembly of the primosome at these replication forks.</text>
</comment>
<evidence type="ECO:0000256" key="12">
    <source>
        <dbReference type="HAMAP-Rule" id="MF_00983"/>
    </source>
</evidence>
<feature type="binding site" evidence="12">
    <location>
        <position position="458"/>
    </location>
    <ligand>
        <name>Zn(2+)</name>
        <dbReference type="ChEBI" id="CHEBI:29105"/>
        <label>1</label>
    </ligand>
</feature>
<accession>A0A521G491</accession>
<dbReference type="Pfam" id="PF18074">
    <property type="entry name" value="PriA_C"/>
    <property type="match status" value="1"/>
</dbReference>
<dbReference type="Pfam" id="PF18319">
    <property type="entry name" value="Zn_ribbon_PriA"/>
    <property type="match status" value="1"/>
</dbReference>
<dbReference type="InterPro" id="IPR005259">
    <property type="entry name" value="PriA"/>
</dbReference>
<evidence type="ECO:0000256" key="5">
    <source>
        <dbReference type="ARBA" id="ARBA00022801"/>
    </source>
</evidence>
<comment type="cofactor">
    <cofactor evidence="12">
        <name>Zn(2+)</name>
        <dbReference type="ChEBI" id="CHEBI:29105"/>
    </cofactor>
    <text evidence="12">Binds 2 zinc ions per subunit.</text>
</comment>
<dbReference type="GO" id="GO:0005524">
    <property type="term" value="F:ATP binding"/>
    <property type="evidence" value="ECO:0007669"/>
    <property type="project" value="UniProtKB-UniRule"/>
</dbReference>
<name>A0A521G491_9BACT</name>
<evidence type="ECO:0000256" key="10">
    <source>
        <dbReference type="ARBA" id="ARBA00023235"/>
    </source>
</evidence>
<dbReference type="FunFam" id="3.40.50.300:FF:000489">
    <property type="entry name" value="Primosome assembly protein PriA"/>
    <property type="match status" value="1"/>
</dbReference>
<keyword evidence="6 12" id="KW-0347">Helicase</keyword>
<dbReference type="AlphaFoldDB" id="A0A521G491"/>
<dbReference type="SMART" id="SM00487">
    <property type="entry name" value="DEXDc"/>
    <property type="match status" value="1"/>
</dbReference>
<dbReference type="PANTHER" id="PTHR30580:SF0">
    <property type="entry name" value="PRIMOSOMAL PROTEIN N"/>
    <property type="match status" value="1"/>
</dbReference>
<evidence type="ECO:0000256" key="9">
    <source>
        <dbReference type="ARBA" id="ARBA00023125"/>
    </source>
</evidence>
<keyword evidence="4 12" id="KW-0547">Nucleotide-binding</keyword>
<dbReference type="Gene3D" id="3.40.1440.60">
    <property type="entry name" value="PriA, 3(prime) DNA-binding domain"/>
    <property type="match status" value="1"/>
</dbReference>
<evidence type="ECO:0000256" key="11">
    <source>
        <dbReference type="ARBA" id="ARBA00048988"/>
    </source>
</evidence>
<dbReference type="GO" id="GO:0043138">
    <property type="term" value="F:3'-5' DNA helicase activity"/>
    <property type="evidence" value="ECO:0007669"/>
    <property type="project" value="UniProtKB-EC"/>
</dbReference>
<evidence type="ECO:0000256" key="7">
    <source>
        <dbReference type="ARBA" id="ARBA00022833"/>
    </source>
</evidence>
<dbReference type="SMART" id="SM00490">
    <property type="entry name" value="HELICc"/>
    <property type="match status" value="1"/>
</dbReference>
<organism evidence="14 15">
    <name type="scientific">Candidatus Electronema aureum</name>
    <dbReference type="NCBI Taxonomy" id="2005002"/>
    <lineage>
        <taxon>Bacteria</taxon>
        <taxon>Pseudomonadati</taxon>
        <taxon>Thermodesulfobacteriota</taxon>
        <taxon>Desulfobulbia</taxon>
        <taxon>Desulfobulbales</taxon>
        <taxon>Desulfobulbaceae</taxon>
        <taxon>Candidatus Electronema</taxon>
    </lineage>
</organism>
<dbReference type="SUPFAM" id="SSF52540">
    <property type="entry name" value="P-loop containing nucleoside triphosphate hydrolases"/>
    <property type="match status" value="2"/>
</dbReference>
<evidence type="ECO:0000256" key="4">
    <source>
        <dbReference type="ARBA" id="ARBA00022741"/>
    </source>
</evidence>
<keyword evidence="7 12" id="KW-0862">Zinc</keyword>
<dbReference type="GO" id="GO:0006269">
    <property type="term" value="P:DNA replication, synthesis of primer"/>
    <property type="evidence" value="ECO:0007669"/>
    <property type="project" value="UniProtKB-KW"/>
</dbReference>
<dbReference type="InterPro" id="IPR040498">
    <property type="entry name" value="PriA_CRR"/>
</dbReference>
<evidence type="ECO:0000256" key="3">
    <source>
        <dbReference type="ARBA" id="ARBA00022723"/>
    </source>
</evidence>
<keyword evidence="8 12" id="KW-0067">ATP-binding</keyword>
<dbReference type="Gene3D" id="3.40.50.300">
    <property type="entry name" value="P-loop containing nucleotide triphosphate hydrolases"/>
    <property type="match status" value="2"/>
</dbReference>
<dbReference type="Pfam" id="PF00270">
    <property type="entry name" value="DEAD"/>
    <property type="match status" value="1"/>
</dbReference>
<dbReference type="GO" id="GO:0006302">
    <property type="term" value="P:double-strand break repair"/>
    <property type="evidence" value="ECO:0007669"/>
    <property type="project" value="InterPro"/>
</dbReference>
<comment type="catalytic activity">
    <reaction evidence="11 12">
        <text>ATP + H2O = ADP + phosphate + H(+)</text>
        <dbReference type="Rhea" id="RHEA:13065"/>
        <dbReference type="ChEBI" id="CHEBI:15377"/>
        <dbReference type="ChEBI" id="CHEBI:15378"/>
        <dbReference type="ChEBI" id="CHEBI:30616"/>
        <dbReference type="ChEBI" id="CHEBI:43474"/>
        <dbReference type="ChEBI" id="CHEBI:456216"/>
        <dbReference type="EC" id="5.6.2.4"/>
    </reaction>
</comment>
<dbReference type="InterPro" id="IPR042115">
    <property type="entry name" value="PriA_3primeBD_sf"/>
</dbReference>
<dbReference type="InterPro" id="IPR001650">
    <property type="entry name" value="Helicase_C-like"/>
</dbReference>
<evidence type="ECO:0000313" key="14">
    <source>
        <dbReference type="EMBL" id="TAA75803.1"/>
    </source>
</evidence>
<keyword evidence="5 12" id="KW-0378">Hydrolase</keyword>
<dbReference type="GO" id="GO:0008270">
    <property type="term" value="F:zinc ion binding"/>
    <property type="evidence" value="ECO:0007669"/>
    <property type="project" value="UniProtKB-UniRule"/>
</dbReference>
<gene>
    <name evidence="12" type="primary">priA</name>
    <name evidence="14" type="ORF">CDV28_10342</name>
</gene>
<feature type="binding site" evidence="12">
    <location>
        <position position="495"/>
    </location>
    <ligand>
        <name>Zn(2+)</name>
        <dbReference type="ChEBI" id="CHEBI:29105"/>
        <label>1</label>
    </ligand>
</feature>
<evidence type="ECO:0000256" key="1">
    <source>
        <dbReference type="ARBA" id="ARBA00022515"/>
    </source>
</evidence>
<dbReference type="CDD" id="cd18804">
    <property type="entry name" value="SF2_C_priA"/>
    <property type="match status" value="1"/>
</dbReference>
<dbReference type="Pfam" id="PF17764">
    <property type="entry name" value="PriA_3primeBD"/>
    <property type="match status" value="1"/>
</dbReference>
<dbReference type="GO" id="GO:1990077">
    <property type="term" value="C:primosome complex"/>
    <property type="evidence" value="ECO:0007669"/>
    <property type="project" value="UniProtKB-UniRule"/>
</dbReference>
<keyword evidence="9 12" id="KW-0238">DNA-binding</keyword>
<feature type="binding site" evidence="12">
    <location>
        <position position="455"/>
    </location>
    <ligand>
        <name>Zn(2+)</name>
        <dbReference type="ChEBI" id="CHEBI:29105"/>
        <label>1</label>
    </ligand>
</feature>
<protein>
    <recommendedName>
        <fullName evidence="12">Replication restart protein PriA</fullName>
    </recommendedName>
    <alternativeName>
        <fullName evidence="12">ATP-dependent DNA helicase PriA</fullName>
        <ecNumber evidence="12">5.6.2.4</ecNumber>
    </alternativeName>
    <alternativeName>
        <fullName evidence="12">DNA 3'-5' helicase PriA</fullName>
    </alternativeName>
</protein>
<dbReference type="PROSITE" id="PS51192">
    <property type="entry name" value="HELICASE_ATP_BIND_1"/>
    <property type="match status" value="1"/>
</dbReference>
<dbReference type="GO" id="GO:0003677">
    <property type="term" value="F:DNA binding"/>
    <property type="evidence" value="ECO:0007669"/>
    <property type="project" value="UniProtKB-UniRule"/>
</dbReference>
<reference evidence="14" key="1">
    <citation type="submission" date="2017-07" db="EMBL/GenBank/DDBJ databases">
        <title>The cable genome - Insights into the physiology and evolution of filamentous bacteria capable of sulfide oxidation via long distance electron transfer.</title>
        <authorList>
            <person name="Thorup C."/>
            <person name="Bjerg J.T."/>
            <person name="Schreiber L."/>
            <person name="Nielsen L.P."/>
            <person name="Kjeldsen K.U."/>
            <person name="Boesen T."/>
            <person name="Boggild A."/>
            <person name="Meysman F."/>
            <person name="Geelhoed J."/>
            <person name="Schramm A."/>
        </authorList>
    </citation>
    <scope>NUCLEOTIDE SEQUENCE [LARGE SCALE GENOMIC DNA]</scope>
    <source>
        <strain evidence="14">GS</strain>
    </source>
</reference>
<keyword evidence="10 12" id="KW-0413">Isomerase</keyword>
<dbReference type="InterPro" id="IPR041222">
    <property type="entry name" value="PriA_3primeBD"/>
</dbReference>
<evidence type="ECO:0000256" key="8">
    <source>
        <dbReference type="ARBA" id="ARBA00022840"/>
    </source>
</evidence>
<evidence type="ECO:0000313" key="15">
    <source>
        <dbReference type="Proteomes" id="UP000316238"/>
    </source>
</evidence>
<dbReference type="EMBL" id="NQJD01000003">
    <property type="protein sequence ID" value="TAA75803.1"/>
    <property type="molecule type" value="Genomic_DNA"/>
</dbReference>
<feature type="binding site" evidence="12">
    <location>
        <position position="467"/>
    </location>
    <ligand>
        <name>Zn(2+)</name>
        <dbReference type="ChEBI" id="CHEBI:29105"/>
        <label>2</label>
    </ligand>
</feature>
<dbReference type="InterPro" id="IPR014001">
    <property type="entry name" value="Helicase_ATP-bd"/>
</dbReference>
<evidence type="ECO:0000256" key="6">
    <source>
        <dbReference type="ARBA" id="ARBA00022806"/>
    </source>
</evidence>
<proteinExistence type="inferred from homology"/>